<reference evidence="4" key="1">
    <citation type="submission" date="2023-06" db="EMBL/GenBank/DDBJ databases">
        <title>Genome-scale phylogeny and comparative genomics of the fungal order Sordariales.</title>
        <authorList>
            <consortium name="Lawrence Berkeley National Laboratory"/>
            <person name="Hensen N."/>
            <person name="Bonometti L."/>
            <person name="Westerberg I."/>
            <person name="Brannstrom I.O."/>
            <person name="Guillou S."/>
            <person name="Cros-Aarteil S."/>
            <person name="Calhoun S."/>
            <person name="Haridas S."/>
            <person name="Kuo A."/>
            <person name="Mondo S."/>
            <person name="Pangilinan J."/>
            <person name="Riley R."/>
            <person name="Labutti K."/>
            <person name="Andreopoulos B."/>
            <person name="Lipzen A."/>
            <person name="Chen C."/>
            <person name="Yanf M."/>
            <person name="Daum C."/>
            <person name="Ng V."/>
            <person name="Clum A."/>
            <person name="Steindorff A."/>
            <person name="Ohm R."/>
            <person name="Martin F."/>
            <person name="Silar P."/>
            <person name="Natvig D."/>
            <person name="Lalanne C."/>
            <person name="Gautier V."/>
            <person name="Ament-Velasquez S.L."/>
            <person name="Kruys A."/>
            <person name="Hutchinson M.I."/>
            <person name="Powell A.J."/>
            <person name="Barry K."/>
            <person name="Miller A.N."/>
            <person name="Grigoriev I.V."/>
            <person name="Debuchy R."/>
            <person name="Gladieux P."/>
            <person name="Thoren M.H."/>
            <person name="Johannesson H."/>
        </authorList>
    </citation>
    <scope>NUCLEOTIDE SEQUENCE</scope>
    <source>
        <strain evidence="4">SMH2532-1</strain>
    </source>
</reference>
<sequence length="196" mass="20701">MRTALVLAALGGAARIHAQSVQTTEASKPVWASVLPTVSPTVDDTHECVTKDYTTFFSPPRPTGDVLKAIQSHGDKLRKDTCTLTGADALDCPFPDADLWCGVTSSLPASVSAGYEAYGSSASAWWAKHSSAAIELAEECPRSWYDELEWSNQARWLNNTIIMAGCYVKGKQTGGGGGAITTGPTATPRPGGGRIR</sequence>
<comment type="caution">
    <text evidence="4">The sequence shown here is derived from an EMBL/GenBank/DDBJ whole genome shotgun (WGS) entry which is preliminary data.</text>
</comment>
<proteinExistence type="predicted"/>
<keyword evidence="5" id="KW-1185">Reference proteome</keyword>
<name>A0AA40CT48_9PEZI</name>
<dbReference type="Proteomes" id="UP001174936">
    <property type="component" value="Unassembled WGS sequence"/>
</dbReference>
<evidence type="ECO:0000313" key="4">
    <source>
        <dbReference type="EMBL" id="KAK0648398.1"/>
    </source>
</evidence>
<dbReference type="EMBL" id="JAULSV010000003">
    <property type="protein sequence ID" value="KAK0648398.1"/>
    <property type="molecule type" value="Genomic_DNA"/>
</dbReference>
<evidence type="ECO:0000259" key="3">
    <source>
        <dbReference type="Pfam" id="PF24870"/>
    </source>
</evidence>
<keyword evidence="2" id="KW-0732">Signal</keyword>
<accession>A0AA40CT48</accession>
<dbReference type="AlphaFoldDB" id="A0AA40CT48"/>
<feature type="domain" description="DUF7735" evidence="3">
    <location>
        <begin position="35"/>
        <end position="173"/>
    </location>
</feature>
<feature type="chain" id="PRO_5041343211" description="DUF7735 domain-containing protein" evidence="2">
    <location>
        <begin position="19"/>
        <end position="196"/>
    </location>
</feature>
<feature type="signal peptide" evidence="2">
    <location>
        <begin position="1"/>
        <end position="18"/>
    </location>
</feature>
<evidence type="ECO:0000313" key="5">
    <source>
        <dbReference type="Proteomes" id="UP001174936"/>
    </source>
</evidence>
<evidence type="ECO:0000256" key="2">
    <source>
        <dbReference type="SAM" id="SignalP"/>
    </source>
</evidence>
<gene>
    <name evidence="4" type="ORF">B0T16DRAFT_444465</name>
</gene>
<feature type="region of interest" description="Disordered" evidence="1">
    <location>
        <begin position="176"/>
        <end position="196"/>
    </location>
</feature>
<organism evidence="4 5">
    <name type="scientific">Cercophora newfieldiana</name>
    <dbReference type="NCBI Taxonomy" id="92897"/>
    <lineage>
        <taxon>Eukaryota</taxon>
        <taxon>Fungi</taxon>
        <taxon>Dikarya</taxon>
        <taxon>Ascomycota</taxon>
        <taxon>Pezizomycotina</taxon>
        <taxon>Sordariomycetes</taxon>
        <taxon>Sordariomycetidae</taxon>
        <taxon>Sordariales</taxon>
        <taxon>Lasiosphaeriaceae</taxon>
        <taxon>Cercophora</taxon>
    </lineage>
</organism>
<dbReference type="InterPro" id="IPR056637">
    <property type="entry name" value="DUF7735"/>
</dbReference>
<evidence type="ECO:0000256" key="1">
    <source>
        <dbReference type="SAM" id="MobiDB-lite"/>
    </source>
</evidence>
<protein>
    <recommendedName>
        <fullName evidence="3">DUF7735 domain-containing protein</fullName>
    </recommendedName>
</protein>
<dbReference type="Pfam" id="PF24870">
    <property type="entry name" value="DUF7735"/>
    <property type="match status" value="1"/>
</dbReference>